<dbReference type="Proteomes" id="UP000007305">
    <property type="component" value="Chromosome 5"/>
</dbReference>
<evidence type="ECO:0000313" key="3">
    <source>
        <dbReference type="EnsemblPlants" id="Zm00001eb244940_P001"/>
    </source>
</evidence>
<dbReference type="OMA" id="PCIRIDC"/>
<dbReference type="EMBL" id="CM000781">
    <property type="protein sequence ID" value="AQK72001.1"/>
    <property type="molecule type" value="Genomic_DNA"/>
</dbReference>
<name>A0A1D6HBC3_MAIZE</name>
<evidence type="ECO:0000256" key="1">
    <source>
        <dbReference type="SAM" id="SignalP"/>
    </source>
</evidence>
<keyword evidence="4" id="KW-1185">Reference proteome</keyword>
<feature type="chain" id="PRO_5010804828" evidence="1">
    <location>
        <begin position="22"/>
        <end position="78"/>
    </location>
</feature>
<dbReference type="EnsemblPlants" id="Zm00001eb244940_T001">
    <property type="protein sequence ID" value="Zm00001eb244940_P001"/>
    <property type="gene ID" value="Zm00001eb244940"/>
</dbReference>
<accession>A0A1D6HBC3</accession>
<sequence>MGRKIVAALALALLVLGAAEAQVLPTPCCRIDCCDGKRECCGPGSGSGPGMAVTVNAVTRPAAVAFASNAKPKVGAEN</sequence>
<feature type="signal peptide" evidence="1">
    <location>
        <begin position="1"/>
        <end position="21"/>
    </location>
</feature>
<dbReference type="Gramene" id="Zm00001eb244940_T001">
    <property type="protein sequence ID" value="Zm00001eb244940_P001"/>
    <property type="gene ID" value="Zm00001eb244940"/>
</dbReference>
<keyword evidence="1" id="KW-0732">Signal</keyword>
<accession>A0A3L6ELI4</accession>
<dbReference type="eggNOG" id="ENOG502R3U2">
    <property type="taxonomic scope" value="Eukaryota"/>
</dbReference>
<evidence type="ECO:0000313" key="2">
    <source>
        <dbReference type="EMBL" id="AQK72001.1"/>
    </source>
</evidence>
<organism evidence="2">
    <name type="scientific">Zea mays</name>
    <name type="common">Maize</name>
    <dbReference type="NCBI Taxonomy" id="4577"/>
    <lineage>
        <taxon>Eukaryota</taxon>
        <taxon>Viridiplantae</taxon>
        <taxon>Streptophyta</taxon>
        <taxon>Embryophyta</taxon>
        <taxon>Tracheophyta</taxon>
        <taxon>Spermatophyta</taxon>
        <taxon>Magnoliopsida</taxon>
        <taxon>Liliopsida</taxon>
        <taxon>Poales</taxon>
        <taxon>Poaceae</taxon>
        <taxon>PACMAD clade</taxon>
        <taxon>Panicoideae</taxon>
        <taxon>Andropogonodae</taxon>
        <taxon>Andropogoneae</taxon>
        <taxon>Tripsacinae</taxon>
        <taxon>Zea</taxon>
    </lineage>
</organism>
<reference evidence="4" key="1">
    <citation type="journal article" date="2009" name="Science">
        <title>The B73 maize genome: complexity, diversity, and dynamics.</title>
        <authorList>
            <person name="Schnable P.S."/>
            <person name="Ware D."/>
            <person name="Fulton R.S."/>
            <person name="Stein J.C."/>
            <person name="Wei F."/>
            <person name="Pasternak S."/>
            <person name="Liang C."/>
            <person name="Zhang J."/>
            <person name="Fulton L."/>
            <person name="Graves T.A."/>
            <person name="Minx P."/>
            <person name="Reily A.D."/>
            <person name="Courtney L."/>
            <person name="Kruchowski S.S."/>
            <person name="Tomlinson C."/>
            <person name="Strong C."/>
            <person name="Delehaunty K."/>
            <person name="Fronick C."/>
            <person name="Courtney B."/>
            <person name="Rock S.M."/>
            <person name="Belter E."/>
            <person name="Du F."/>
            <person name="Kim K."/>
            <person name="Abbott R.M."/>
            <person name="Cotton M."/>
            <person name="Levy A."/>
            <person name="Marchetto P."/>
            <person name="Ochoa K."/>
            <person name="Jackson S.M."/>
            <person name="Gillam B."/>
            <person name="Chen W."/>
            <person name="Yan L."/>
            <person name="Higginbotham J."/>
            <person name="Cardenas M."/>
            <person name="Waligorski J."/>
            <person name="Applebaum E."/>
            <person name="Phelps L."/>
            <person name="Falcone J."/>
            <person name="Kanchi K."/>
            <person name="Thane T."/>
            <person name="Scimone A."/>
            <person name="Thane N."/>
            <person name="Henke J."/>
            <person name="Wang T."/>
            <person name="Ruppert J."/>
            <person name="Shah N."/>
            <person name="Rotter K."/>
            <person name="Hodges J."/>
            <person name="Ingenthron E."/>
            <person name="Cordes M."/>
            <person name="Kohlberg S."/>
            <person name="Sgro J."/>
            <person name="Delgado B."/>
            <person name="Mead K."/>
            <person name="Chinwalla A."/>
            <person name="Leonard S."/>
            <person name="Crouse K."/>
            <person name="Collura K."/>
            <person name="Kudrna D."/>
            <person name="Currie J."/>
            <person name="He R."/>
            <person name="Angelova A."/>
            <person name="Rajasekar S."/>
            <person name="Mueller T."/>
            <person name="Lomeli R."/>
            <person name="Scara G."/>
            <person name="Ko A."/>
            <person name="Delaney K."/>
            <person name="Wissotski M."/>
            <person name="Lopez G."/>
            <person name="Campos D."/>
            <person name="Braidotti M."/>
            <person name="Ashley E."/>
            <person name="Golser W."/>
            <person name="Kim H."/>
            <person name="Lee S."/>
            <person name="Lin J."/>
            <person name="Dujmic Z."/>
            <person name="Kim W."/>
            <person name="Talag J."/>
            <person name="Zuccolo A."/>
            <person name="Fan C."/>
            <person name="Sebastian A."/>
            <person name="Kramer M."/>
            <person name="Spiegel L."/>
            <person name="Nascimento L."/>
            <person name="Zutavern T."/>
            <person name="Miller B."/>
            <person name="Ambroise C."/>
            <person name="Muller S."/>
            <person name="Spooner W."/>
            <person name="Narechania A."/>
            <person name="Ren L."/>
            <person name="Wei S."/>
            <person name="Kumari S."/>
            <person name="Faga B."/>
            <person name="Levy M.J."/>
            <person name="McMahan L."/>
            <person name="Van Buren P."/>
            <person name="Vaughn M.W."/>
            <person name="Ying K."/>
            <person name="Yeh C.-T."/>
            <person name="Emrich S.J."/>
            <person name="Jia Y."/>
            <person name="Kalyanaraman A."/>
            <person name="Hsia A.-P."/>
            <person name="Barbazuk W.B."/>
            <person name="Baucom R.S."/>
            <person name="Brutnell T.P."/>
            <person name="Carpita N.C."/>
            <person name="Chaparro C."/>
            <person name="Chia J.-M."/>
            <person name="Deragon J.-M."/>
            <person name="Estill J.C."/>
            <person name="Fu Y."/>
            <person name="Jeddeloh J.A."/>
            <person name="Han Y."/>
            <person name="Lee H."/>
            <person name="Li P."/>
            <person name="Lisch D.R."/>
            <person name="Liu S."/>
            <person name="Liu Z."/>
            <person name="Nagel D.H."/>
            <person name="McCann M.C."/>
            <person name="SanMiguel P."/>
            <person name="Myers A.M."/>
            <person name="Nettleton D."/>
            <person name="Nguyen J."/>
            <person name="Penning B.W."/>
            <person name="Ponnala L."/>
            <person name="Schneider K.L."/>
            <person name="Schwartz D.C."/>
            <person name="Sharma A."/>
            <person name="Soderlund C."/>
            <person name="Springer N.M."/>
            <person name="Sun Q."/>
            <person name="Wang H."/>
            <person name="Waterman M."/>
            <person name="Westerman R."/>
            <person name="Wolfgruber T.K."/>
            <person name="Yang L."/>
            <person name="Yu Y."/>
            <person name="Zhang L."/>
            <person name="Zhou S."/>
            <person name="Zhu Q."/>
            <person name="Bennetzen J.L."/>
            <person name="Dawe R.K."/>
            <person name="Jiang J."/>
            <person name="Jiang N."/>
            <person name="Presting G.G."/>
            <person name="Wessler S.R."/>
            <person name="Aluru S."/>
            <person name="Martienssen R.A."/>
            <person name="Clifton S.W."/>
            <person name="McCombie W.R."/>
            <person name="Wing R.A."/>
            <person name="Wilson R.K."/>
        </authorList>
    </citation>
    <scope>NUCLEOTIDE SEQUENCE [LARGE SCALE GENOMIC DNA]</scope>
    <source>
        <strain evidence="4">cv. B73</strain>
    </source>
</reference>
<reference evidence="3" key="4">
    <citation type="submission" date="2021-05" db="UniProtKB">
        <authorList>
            <consortium name="EnsemblPlants"/>
        </authorList>
    </citation>
    <scope>IDENTIFICATION</scope>
    <source>
        <strain evidence="3">cv. B73</strain>
    </source>
</reference>
<dbReference type="PaxDb" id="4577-GRMZM2G138365_P01"/>
<gene>
    <name evidence="2" type="ORF">ZEAMMB73_Zm00001d016939</name>
</gene>
<reference evidence="3" key="3">
    <citation type="submission" date="2019-07" db="EMBL/GenBank/DDBJ databases">
        <authorList>
            <person name="Seetharam A."/>
            <person name="Woodhouse M."/>
            <person name="Cannon E."/>
        </authorList>
    </citation>
    <scope>NUCLEOTIDE SEQUENCE [LARGE SCALE GENOMIC DNA]</scope>
    <source>
        <strain evidence="3">cv. B73</strain>
    </source>
</reference>
<dbReference type="ExpressionAtlas" id="A0A1D6HBC3">
    <property type="expression patterns" value="baseline"/>
</dbReference>
<evidence type="ECO:0000313" key="4">
    <source>
        <dbReference type="Proteomes" id="UP000007305"/>
    </source>
</evidence>
<reference evidence="2" key="2">
    <citation type="submission" date="2015-12" db="EMBL/GenBank/DDBJ databases">
        <title>Update maize B73 reference genome by single molecule sequencing technologies.</title>
        <authorList>
            <consortium name="Maize Genome Sequencing Project"/>
            <person name="Ware D."/>
        </authorList>
    </citation>
    <scope>NUCLEOTIDE SEQUENCE</scope>
    <source>
        <tissue evidence="2">Seedling</tissue>
    </source>
</reference>
<protein>
    <submittedName>
        <fullName evidence="2 3">Uncharacterized protein</fullName>
    </submittedName>
</protein>
<dbReference type="AlphaFoldDB" id="A0A1D6HBC3"/>
<proteinExistence type="predicted"/>